<dbReference type="InterPro" id="IPR036291">
    <property type="entry name" value="NAD(P)-bd_dom_sf"/>
</dbReference>
<accession>A0ABX2T9V2</accession>
<gene>
    <name evidence="6" type="ORF">HND93_15035</name>
</gene>
<feature type="domain" description="3-hydroxyisobutyrate dehydrogenase-like NAD-binding" evidence="5">
    <location>
        <begin position="165"/>
        <end position="285"/>
    </location>
</feature>
<dbReference type="Proteomes" id="UP000584642">
    <property type="component" value="Unassembled WGS sequence"/>
</dbReference>
<dbReference type="Pfam" id="PF03446">
    <property type="entry name" value="NAD_binding_2"/>
    <property type="match status" value="1"/>
</dbReference>
<dbReference type="RefSeq" id="WP_180282803.1">
    <property type="nucleotide sequence ID" value="NZ_JABFDB010000010.1"/>
</dbReference>
<name>A0ABX2T9V2_9PROT</name>
<dbReference type="InterPro" id="IPR013328">
    <property type="entry name" value="6PGD_dom2"/>
</dbReference>
<comment type="caution">
    <text evidence="6">The sequence shown here is derived from an EMBL/GenBank/DDBJ whole genome shotgun (WGS) entry which is preliminary data.</text>
</comment>
<keyword evidence="7" id="KW-1185">Reference proteome</keyword>
<dbReference type="InterPro" id="IPR006115">
    <property type="entry name" value="6PGDH_NADP-bd"/>
</dbReference>
<dbReference type="InterPro" id="IPR002204">
    <property type="entry name" value="3-OH-isobutyrate_DH-rel_CS"/>
</dbReference>
<keyword evidence="2" id="KW-0560">Oxidoreductase</keyword>
<dbReference type="Pfam" id="PF14833">
    <property type="entry name" value="NAD_binding_11"/>
    <property type="match status" value="1"/>
</dbReference>
<keyword evidence="3" id="KW-0520">NAD</keyword>
<reference evidence="6 7" key="1">
    <citation type="submission" date="2020-05" db="EMBL/GenBank/DDBJ databases">
        <title>Azospirillum oleiclasticum sp. nov, a nitrogen-fixing and heavy crude oil-emulsifying bacterium isolated from the crude oil of Yumen Oilfield.</title>
        <authorList>
            <person name="Wu D."/>
            <person name="Cai M."/>
            <person name="Zhang X."/>
        </authorList>
    </citation>
    <scope>NUCLEOTIDE SEQUENCE [LARGE SCALE GENOMIC DNA]</scope>
    <source>
        <strain evidence="6 7">ROY-1-1-2</strain>
    </source>
</reference>
<comment type="similarity">
    <text evidence="1">Belongs to the HIBADH-related family.</text>
</comment>
<dbReference type="SUPFAM" id="SSF48179">
    <property type="entry name" value="6-phosphogluconate dehydrogenase C-terminal domain-like"/>
    <property type="match status" value="1"/>
</dbReference>
<dbReference type="Gene3D" id="3.40.50.720">
    <property type="entry name" value="NAD(P)-binding Rossmann-like Domain"/>
    <property type="match status" value="1"/>
</dbReference>
<sequence>MAETLGFIGLGNMGAPMAGRLIDAGYELVVHDARAEAVAAFEARGARRAGSPAEVGAAASVVLISLPTPAIVEAVVLGEGGLVEGTAVRTVVDLSTTGPRMAAKIGAALGERGMVWVDSPVSGGAGGAKAGTLAVMVAGPPETCDQVIPVLKVIGKIFRVGERAGMGQTMKLVNNLLSAASMAISAEAVVMGVKAGLDPDTVIDVVNAGSGRSSSTLDKFPRSILPRTFDYGFATGLMYKDVKLCLDEAEAMGLSLWTANAVRQVWFQALNELGADSDFTKLIQVAERAAAVEVRGKAAK</sequence>
<evidence type="ECO:0000256" key="2">
    <source>
        <dbReference type="ARBA" id="ARBA00023002"/>
    </source>
</evidence>
<protein>
    <submittedName>
        <fullName evidence="6">NAD(P)-dependent oxidoreductase</fullName>
    </submittedName>
</protein>
<evidence type="ECO:0000313" key="7">
    <source>
        <dbReference type="Proteomes" id="UP000584642"/>
    </source>
</evidence>
<dbReference type="InterPro" id="IPR008927">
    <property type="entry name" value="6-PGluconate_DH-like_C_sf"/>
</dbReference>
<dbReference type="PROSITE" id="PS00895">
    <property type="entry name" value="3_HYDROXYISOBUT_DH"/>
    <property type="match status" value="1"/>
</dbReference>
<dbReference type="SUPFAM" id="SSF51735">
    <property type="entry name" value="NAD(P)-binding Rossmann-fold domains"/>
    <property type="match status" value="1"/>
</dbReference>
<feature type="domain" description="6-phosphogluconate dehydrogenase NADP-binding" evidence="4">
    <location>
        <begin position="5"/>
        <end position="158"/>
    </location>
</feature>
<evidence type="ECO:0000256" key="1">
    <source>
        <dbReference type="ARBA" id="ARBA00009080"/>
    </source>
</evidence>
<dbReference type="EMBL" id="JABFDB010000010">
    <property type="protein sequence ID" value="NYZ21028.1"/>
    <property type="molecule type" value="Genomic_DNA"/>
</dbReference>
<dbReference type="PANTHER" id="PTHR43060:SF15">
    <property type="entry name" value="3-HYDROXYISOBUTYRATE DEHYDROGENASE-LIKE 1, MITOCHONDRIAL-RELATED"/>
    <property type="match status" value="1"/>
</dbReference>
<dbReference type="InterPro" id="IPR029154">
    <property type="entry name" value="HIBADH-like_NADP-bd"/>
</dbReference>
<evidence type="ECO:0000256" key="3">
    <source>
        <dbReference type="ARBA" id="ARBA00023027"/>
    </source>
</evidence>
<evidence type="ECO:0000259" key="5">
    <source>
        <dbReference type="Pfam" id="PF14833"/>
    </source>
</evidence>
<dbReference type="PANTHER" id="PTHR43060">
    <property type="entry name" value="3-HYDROXYISOBUTYRATE DEHYDROGENASE-LIKE 1, MITOCHONDRIAL-RELATED"/>
    <property type="match status" value="1"/>
</dbReference>
<dbReference type="Gene3D" id="1.10.1040.10">
    <property type="entry name" value="N-(1-d-carboxylethyl)-l-norvaline Dehydrogenase, domain 2"/>
    <property type="match status" value="1"/>
</dbReference>
<evidence type="ECO:0000259" key="4">
    <source>
        <dbReference type="Pfam" id="PF03446"/>
    </source>
</evidence>
<proteinExistence type="inferred from homology"/>
<dbReference type="PIRSF" id="PIRSF000103">
    <property type="entry name" value="HIBADH"/>
    <property type="match status" value="1"/>
</dbReference>
<dbReference type="InterPro" id="IPR015815">
    <property type="entry name" value="HIBADH-related"/>
</dbReference>
<evidence type="ECO:0000313" key="6">
    <source>
        <dbReference type="EMBL" id="NYZ21028.1"/>
    </source>
</evidence>
<organism evidence="6 7">
    <name type="scientific">Azospirillum oleiclasticum</name>
    <dbReference type="NCBI Taxonomy" id="2735135"/>
    <lineage>
        <taxon>Bacteria</taxon>
        <taxon>Pseudomonadati</taxon>
        <taxon>Pseudomonadota</taxon>
        <taxon>Alphaproteobacteria</taxon>
        <taxon>Rhodospirillales</taxon>
        <taxon>Azospirillaceae</taxon>
        <taxon>Azospirillum</taxon>
    </lineage>
</organism>